<dbReference type="InterPro" id="IPR007354">
    <property type="entry name" value="CruF-like"/>
</dbReference>
<feature type="transmembrane region" description="Helical" evidence="1">
    <location>
        <begin position="46"/>
        <end position="67"/>
    </location>
</feature>
<keyword evidence="1" id="KW-0812">Transmembrane</keyword>
<feature type="transmembrane region" description="Helical" evidence="1">
    <location>
        <begin position="113"/>
        <end position="131"/>
    </location>
</feature>
<dbReference type="Pfam" id="PF04240">
    <property type="entry name" value="Caroten_synth"/>
    <property type="match status" value="1"/>
</dbReference>
<evidence type="ECO:0000313" key="2">
    <source>
        <dbReference type="EMBL" id="CAB4536245.1"/>
    </source>
</evidence>
<name>A0A6J6BBN4_9ZZZZ</name>
<feature type="transmembrane region" description="Helical" evidence="1">
    <location>
        <begin position="74"/>
        <end position="93"/>
    </location>
</feature>
<gene>
    <name evidence="2" type="ORF">UFOPK1419_00365</name>
</gene>
<reference evidence="2" key="1">
    <citation type="submission" date="2020-05" db="EMBL/GenBank/DDBJ databases">
        <authorList>
            <person name="Chiriac C."/>
            <person name="Salcher M."/>
            <person name="Ghai R."/>
            <person name="Kavagutti S V."/>
        </authorList>
    </citation>
    <scope>NUCLEOTIDE SEQUENCE</scope>
</reference>
<feature type="transmembrane region" description="Helical" evidence="1">
    <location>
        <begin position="243"/>
        <end position="264"/>
    </location>
</feature>
<dbReference type="PANTHER" id="PTHR39419:SF1">
    <property type="entry name" value="SLL0814 PROTEIN"/>
    <property type="match status" value="1"/>
</dbReference>
<dbReference type="EMBL" id="CAEZSK010000031">
    <property type="protein sequence ID" value="CAB4536245.1"/>
    <property type="molecule type" value="Genomic_DNA"/>
</dbReference>
<organism evidence="2">
    <name type="scientific">freshwater metagenome</name>
    <dbReference type="NCBI Taxonomy" id="449393"/>
    <lineage>
        <taxon>unclassified sequences</taxon>
        <taxon>metagenomes</taxon>
        <taxon>ecological metagenomes</taxon>
    </lineage>
</organism>
<evidence type="ECO:0000256" key="1">
    <source>
        <dbReference type="SAM" id="Phobius"/>
    </source>
</evidence>
<feature type="transmembrane region" description="Helical" evidence="1">
    <location>
        <begin position="138"/>
        <end position="157"/>
    </location>
</feature>
<keyword evidence="1" id="KW-0472">Membrane</keyword>
<feature type="transmembrane region" description="Helical" evidence="1">
    <location>
        <begin position="187"/>
        <end position="205"/>
    </location>
</feature>
<proteinExistence type="predicted"/>
<sequence length="267" mass="29672">MSIRHYSPRRNRRRGISGRAQFALNLTLAIAILLQISYPLLSGEALRVVTISTVYWGAGAMALHALLAFGARYAFTYLGVALSFGFFIELLGLKTGWPFGTYQYDDSLGPQLFDVPLVVPFAWAMIAHPILCAARRVAGNWVFLYGGFGLMAYDLFLDPQMVTAGRWKWEVTGSHVPFTPEVPLSNAFGWLLSGMALIAILHLALPRERRKTSAGFAAIDIFLIWTWFAGVISNLFFFNRPGIALIFGLTFGAVLAPFIFSRWLGRP</sequence>
<dbReference type="AlphaFoldDB" id="A0A6J6BBN4"/>
<dbReference type="PANTHER" id="PTHR39419">
    <property type="entry name" value="SLL0814 PROTEIN"/>
    <property type="match status" value="1"/>
</dbReference>
<accession>A0A6J6BBN4</accession>
<protein>
    <submittedName>
        <fullName evidence="2">Unannotated protein</fullName>
    </submittedName>
</protein>
<feature type="transmembrane region" description="Helical" evidence="1">
    <location>
        <begin position="21"/>
        <end position="40"/>
    </location>
</feature>
<feature type="transmembrane region" description="Helical" evidence="1">
    <location>
        <begin position="217"/>
        <end position="237"/>
    </location>
</feature>
<keyword evidence="1" id="KW-1133">Transmembrane helix</keyword>